<dbReference type="InterPro" id="IPR013154">
    <property type="entry name" value="ADH-like_N"/>
</dbReference>
<dbReference type="GO" id="GO:0016651">
    <property type="term" value="F:oxidoreductase activity, acting on NAD(P)H"/>
    <property type="evidence" value="ECO:0007669"/>
    <property type="project" value="InterPro"/>
</dbReference>
<protein>
    <recommendedName>
        <fullName evidence="4">Alcohol dehydrogenase-like N-terminal domain-containing protein</fullName>
    </recommendedName>
</protein>
<accession>A0AAE0WKI0</accession>
<reference evidence="5" key="1">
    <citation type="submission" date="2023-07" db="EMBL/GenBank/DDBJ databases">
        <title>Black Yeasts Isolated from many extreme environments.</title>
        <authorList>
            <person name="Coleine C."/>
            <person name="Stajich J.E."/>
            <person name="Selbmann L."/>
        </authorList>
    </citation>
    <scope>NUCLEOTIDE SEQUENCE</scope>
    <source>
        <strain evidence="5">CCFEE 5485</strain>
    </source>
</reference>
<dbReference type="InterPro" id="IPR011032">
    <property type="entry name" value="GroES-like_sf"/>
</dbReference>
<comment type="caution">
    <text evidence="5">The sequence shown here is derived from an EMBL/GenBank/DDBJ whole genome shotgun (WGS) entry which is preliminary data.</text>
</comment>
<evidence type="ECO:0000256" key="1">
    <source>
        <dbReference type="ARBA" id="ARBA00008072"/>
    </source>
</evidence>
<comment type="similarity">
    <text evidence="1">Belongs to the zinc-containing alcohol dehydrogenase family.</text>
</comment>
<dbReference type="Pfam" id="PF08240">
    <property type="entry name" value="ADH_N"/>
    <property type="match status" value="1"/>
</dbReference>
<keyword evidence="6" id="KW-1185">Reference proteome</keyword>
<evidence type="ECO:0000256" key="2">
    <source>
        <dbReference type="ARBA" id="ARBA00011245"/>
    </source>
</evidence>
<dbReference type="PANTHER" id="PTHR45348">
    <property type="entry name" value="HYPOTHETICAL OXIDOREDUCTASE (EUROFUNG)"/>
    <property type="match status" value="1"/>
</dbReference>
<evidence type="ECO:0000256" key="3">
    <source>
        <dbReference type="ARBA" id="ARBA00023002"/>
    </source>
</evidence>
<gene>
    <name evidence="5" type="ORF">LTR78_006608</name>
</gene>
<comment type="subunit">
    <text evidence="2">Monomer.</text>
</comment>
<feature type="domain" description="Alcohol dehydrogenase-like N-terminal" evidence="4">
    <location>
        <begin position="31"/>
        <end position="91"/>
    </location>
</feature>
<dbReference type="PANTHER" id="PTHR45348:SF7">
    <property type="entry name" value="ZINC BINDING OXIDOREDUCTASE, PUTATIVE-RELATED"/>
    <property type="match status" value="1"/>
</dbReference>
<organism evidence="5 6">
    <name type="scientific">Recurvomyces mirabilis</name>
    <dbReference type="NCBI Taxonomy" id="574656"/>
    <lineage>
        <taxon>Eukaryota</taxon>
        <taxon>Fungi</taxon>
        <taxon>Dikarya</taxon>
        <taxon>Ascomycota</taxon>
        <taxon>Pezizomycotina</taxon>
        <taxon>Dothideomycetes</taxon>
        <taxon>Dothideomycetidae</taxon>
        <taxon>Mycosphaerellales</taxon>
        <taxon>Teratosphaeriaceae</taxon>
        <taxon>Recurvomyces</taxon>
    </lineage>
</organism>
<keyword evidence="3" id="KW-0560">Oxidoreductase</keyword>
<evidence type="ECO:0000259" key="4">
    <source>
        <dbReference type="Pfam" id="PF08240"/>
    </source>
</evidence>
<dbReference type="Proteomes" id="UP001274830">
    <property type="component" value="Unassembled WGS sequence"/>
</dbReference>
<dbReference type="AlphaFoldDB" id="A0AAE0WKI0"/>
<dbReference type="SUPFAM" id="SSF50129">
    <property type="entry name" value="GroES-like"/>
    <property type="match status" value="1"/>
</dbReference>
<evidence type="ECO:0000313" key="5">
    <source>
        <dbReference type="EMBL" id="KAK3673375.1"/>
    </source>
</evidence>
<dbReference type="EMBL" id="JAUTXT010000025">
    <property type="protein sequence ID" value="KAK3673375.1"/>
    <property type="molecule type" value="Genomic_DNA"/>
</dbReference>
<proteinExistence type="inferred from homology"/>
<dbReference type="InterPro" id="IPR047122">
    <property type="entry name" value="Trans-enoyl_RdTase-like"/>
</dbReference>
<sequence>MASAKDTAIIADSLGNFSLRNNTPVSEPDLGEVQVRVSYSGANPADIKHTTELGVTDTTLGYDFAGIVIQSRSSRFKDVDVVTSYTPTSCGRLHKRGTHQDILVYIS</sequence>
<dbReference type="Gene3D" id="3.90.180.10">
    <property type="entry name" value="Medium-chain alcohol dehydrogenases, catalytic domain"/>
    <property type="match status" value="1"/>
</dbReference>
<name>A0AAE0WKI0_9PEZI</name>
<evidence type="ECO:0000313" key="6">
    <source>
        <dbReference type="Proteomes" id="UP001274830"/>
    </source>
</evidence>